<sequence>MAAIEESGGGGHGKGDGKVRAKKMSTRVDMTPMVDLGFLLITFFMLATTMSKPTSMTLAVPDKTDEKDQEKTEPLKASKVLTLFMGANDDVYYLDGVAADDDKAEASLKTTRYGFDLRSVIFASAKRINAANPKDEKGNDPFVVVIKPTPVSTYKNMVDVLDEMAITKSKRYALVETLTDSEKKLLGDKIEEK</sequence>
<evidence type="ECO:0000256" key="6">
    <source>
        <dbReference type="ARBA" id="ARBA00023136"/>
    </source>
</evidence>
<keyword evidence="10" id="KW-1185">Reference proteome</keyword>
<keyword evidence="4 7" id="KW-0812">Transmembrane</keyword>
<evidence type="ECO:0000256" key="3">
    <source>
        <dbReference type="ARBA" id="ARBA00022475"/>
    </source>
</evidence>
<dbReference type="EMBL" id="FUZA01000008">
    <property type="protein sequence ID" value="SKC15653.1"/>
    <property type="molecule type" value="Genomic_DNA"/>
</dbReference>
<keyword evidence="7" id="KW-0813">Transport</keyword>
<proteinExistence type="inferred from homology"/>
<name>A0A1T5H4N4_9BACT</name>
<keyword evidence="6" id="KW-0472">Membrane</keyword>
<dbReference type="PANTHER" id="PTHR30558">
    <property type="entry name" value="EXBD MEMBRANE COMPONENT OF PMF-DRIVEN MACROMOLECULE IMPORT SYSTEM"/>
    <property type="match status" value="1"/>
</dbReference>
<reference evidence="10" key="1">
    <citation type="submission" date="2017-02" db="EMBL/GenBank/DDBJ databases">
        <authorList>
            <person name="Varghese N."/>
            <person name="Submissions S."/>
        </authorList>
    </citation>
    <scope>NUCLEOTIDE SEQUENCE [LARGE SCALE GENOMIC DNA]</scope>
    <source>
        <strain evidence="10">DSM 22270</strain>
    </source>
</reference>
<gene>
    <name evidence="9" type="ORF">SAMN05660293_04892</name>
</gene>
<evidence type="ECO:0000256" key="5">
    <source>
        <dbReference type="ARBA" id="ARBA00022989"/>
    </source>
</evidence>
<keyword evidence="5" id="KW-1133">Transmembrane helix</keyword>
<evidence type="ECO:0000256" key="2">
    <source>
        <dbReference type="ARBA" id="ARBA00005811"/>
    </source>
</evidence>
<dbReference type="PANTHER" id="PTHR30558:SF3">
    <property type="entry name" value="BIOPOLYMER TRANSPORT PROTEIN EXBD-RELATED"/>
    <property type="match status" value="1"/>
</dbReference>
<dbReference type="GO" id="GO:0022857">
    <property type="term" value="F:transmembrane transporter activity"/>
    <property type="evidence" value="ECO:0007669"/>
    <property type="project" value="InterPro"/>
</dbReference>
<accession>A0A1T5H4N4</accession>
<dbReference type="GO" id="GO:0015031">
    <property type="term" value="P:protein transport"/>
    <property type="evidence" value="ECO:0007669"/>
    <property type="project" value="UniProtKB-KW"/>
</dbReference>
<evidence type="ECO:0000256" key="4">
    <source>
        <dbReference type="ARBA" id="ARBA00022692"/>
    </source>
</evidence>
<evidence type="ECO:0000256" key="8">
    <source>
        <dbReference type="SAM" id="MobiDB-lite"/>
    </source>
</evidence>
<dbReference type="InterPro" id="IPR003400">
    <property type="entry name" value="ExbD"/>
</dbReference>
<evidence type="ECO:0000313" key="9">
    <source>
        <dbReference type="EMBL" id="SKC15653.1"/>
    </source>
</evidence>
<feature type="region of interest" description="Disordered" evidence="8">
    <location>
        <begin position="1"/>
        <end position="20"/>
    </location>
</feature>
<keyword evidence="3" id="KW-1003">Cell membrane</keyword>
<protein>
    <submittedName>
        <fullName evidence="9">Biopolymer transport protein ExbD/TolR</fullName>
    </submittedName>
</protein>
<evidence type="ECO:0000256" key="7">
    <source>
        <dbReference type="RuleBase" id="RU003879"/>
    </source>
</evidence>
<comment type="similarity">
    <text evidence="2 7">Belongs to the ExbD/TolR family.</text>
</comment>
<evidence type="ECO:0000256" key="1">
    <source>
        <dbReference type="ARBA" id="ARBA00004162"/>
    </source>
</evidence>
<dbReference type="Proteomes" id="UP000190897">
    <property type="component" value="Unassembled WGS sequence"/>
</dbReference>
<dbReference type="AlphaFoldDB" id="A0A1T5H4N4"/>
<evidence type="ECO:0000313" key="10">
    <source>
        <dbReference type="Proteomes" id="UP000190897"/>
    </source>
</evidence>
<dbReference type="RefSeq" id="WP_082217343.1">
    <property type="nucleotide sequence ID" value="NZ_FUZA01000008.1"/>
</dbReference>
<keyword evidence="7" id="KW-0653">Protein transport</keyword>
<dbReference type="Pfam" id="PF02472">
    <property type="entry name" value="ExbD"/>
    <property type="match status" value="1"/>
</dbReference>
<comment type="subcellular location">
    <subcellularLocation>
        <location evidence="1">Cell membrane</location>
        <topology evidence="1">Single-pass membrane protein</topology>
    </subcellularLocation>
    <subcellularLocation>
        <location evidence="7">Cell membrane</location>
        <topology evidence="7">Single-pass type II membrane protein</topology>
    </subcellularLocation>
</comment>
<dbReference type="OrthoDB" id="952702at2"/>
<dbReference type="STRING" id="651661.SAMN05660293_04892"/>
<dbReference type="GO" id="GO:0005886">
    <property type="term" value="C:plasma membrane"/>
    <property type="evidence" value="ECO:0007669"/>
    <property type="project" value="UniProtKB-SubCell"/>
</dbReference>
<organism evidence="9 10">
    <name type="scientific">Dyadobacter psychrophilus</name>
    <dbReference type="NCBI Taxonomy" id="651661"/>
    <lineage>
        <taxon>Bacteria</taxon>
        <taxon>Pseudomonadati</taxon>
        <taxon>Bacteroidota</taxon>
        <taxon>Cytophagia</taxon>
        <taxon>Cytophagales</taxon>
        <taxon>Spirosomataceae</taxon>
        <taxon>Dyadobacter</taxon>
    </lineage>
</organism>